<dbReference type="EMBL" id="FRAE01000012">
    <property type="protein sequence ID" value="SHJ76269.1"/>
    <property type="molecule type" value="Genomic_DNA"/>
</dbReference>
<gene>
    <name evidence="1" type="ORF">SAMN02744037_00781</name>
</gene>
<evidence type="ECO:0000313" key="2">
    <source>
        <dbReference type="Proteomes" id="UP000242497"/>
    </source>
</evidence>
<keyword evidence="2" id="KW-1185">Reference proteome</keyword>
<name>A0A1M6LYJ1_9FIRM</name>
<protein>
    <submittedName>
        <fullName evidence="1">Uncharacterized protein</fullName>
    </submittedName>
</protein>
<dbReference type="Proteomes" id="UP000242497">
    <property type="component" value="Unassembled WGS sequence"/>
</dbReference>
<accession>A0A1M6LYJ1</accession>
<dbReference type="AlphaFoldDB" id="A0A1M6LYJ1"/>
<proteinExistence type="predicted"/>
<sequence>MIKINPLNNNRITIMKIHNDTVIKNVNKVNKIDKVKPINNNKFSENFILSSSSFYNKMKNFQENNNVFIKSQKEPKKDVSKNLTEEDLELLQAIKNIVNTYNESILFFKNLNIYTGEYHIKRISNIIIQNQVKLSSIGIIINKEYFLQLNEDILKYKIVENKKYIHSLFDLDNGIIKRILDKIKSEKNSLLKNNKHLY</sequence>
<dbReference type="OrthoDB" id="9996762at2"/>
<dbReference type="STRING" id="1123349.SAMN02744037_00781"/>
<dbReference type="RefSeq" id="WP_072887440.1">
    <property type="nucleotide sequence ID" value="NZ_FRAE01000012.1"/>
</dbReference>
<evidence type="ECO:0000313" key="1">
    <source>
        <dbReference type="EMBL" id="SHJ76269.1"/>
    </source>
</evidence>
<organism evidence="1 2">
    <name type="scientific">Tepidibacter formicigenes DSM 15518</name>
    <dbReference type="NCBI Taxonomy" id="1123349"/>
    <lineage>
        <taxon>Bacteria</taxon>
        <taxon>Bacillati</taxon>
        <taxon>Bacillota</taxon>
        <taxon>Clostridia</taxon>
        <taxon>Peptostreptococcales</taxon>
        <taxon>Peptostreptococcaceae</taxon>
        <taxon>Tepidibacter</taxon>
    </lineage>
</organism>
<reference evidence="2" key="1">
    <citation type="submission" date="2016-11" db="EMBL/GenBank/DDBJ databases">
        <authorList>
            <person name="Varghese N."/>
            <person name="Submissions S."/>
        </authorList>
    </citation>
    <scope>NUCLEOTIDE SEQUENCE [LARGE SCALE GENOMIC DNA]</scope>
    <source>
        <strain evidence="2">DSM 15518</strain>
    </source>
</reference>